<name>A0AAD8EEN0_DIPPU</name>
<dbReference type="PANTHER" id="PTHR12236">
    <property type="entry name" value="STRUCTURAL CONTITUENT OF CUTICLE"/>
    <property type="match status" value="1"/>
</dbReference>
<keyword evidence="1 2" id="KW-0193">Cuticle</keyword>
<proteinExistence type="predicted"/>
<dbReference type="GO" id="GO:0031012">
    <property type="term" value="C:extracellular matrix"/>
    <property type="evidence" value="ECO:0007669"/>
    <property type="project" value="TreeGrafter"/>
</dbReference>
<keyword evidence="3" id="KW-0732">Signal</keyword>
<evidence type="ECO:0008006" key="6">
    <source>
        <dbReference type="Google" id="ProtNLM"/>
    </source>
</evidence>
<accession>A0AAD8EEN0</accession>
<reference evidence="4" key="1">
    <citation type="journal article" date="2023" name="IScience">
        <title>Live-bearing cockroach genome reveals convergent evolutionary mechanisms linked to viviparity in insects and beyond.</title>
        <authorList>
            <person name="Fouks B."/>
            <person name="Harrison M.C."/>
            <person name="Mikhailova A.A."/>
            <person name="Marchal E."/>
            <person name="English S."/>
            <person name="Carruthers M."/>
            <person name="Jennings E.C."/>
            <person name="Chiamaka E.L."/>
            <person name="Frigard R.A."/>
            <person name="Pippel M."/>
            <person name="Attardo G.M."/>
            <person name="Benoit J.B."/>
            <person name="Bornberg-Bauer E."/>
            <person name="Tobe S.S."/>
        </authorList>
    </citation>
    <scope>NUCLEOTIDE SEQUENCE</scope>
    <source>
        <strain evidence="4">Stay&amp;Tobe</strain>
    </source>
</reference>
<protein>
    <recommendedName>
        <fullName evidence="6">Pro-resilin</fullName>
    </recommendedName>
</protein>
<dbReference type="PROSITE" id="PS51155">
    <property type="entry name" value="CHIT_BIND_RR_2"/>
    <property type="match status" value="1"/>
</dbReference>
<gene>
    <name evidence="4" type="ORF">L9F63_019182</name>
</gene>
<feature type="non-terminal residue" evidence="4">
    <location>
        <position position="1"/>
    </location>
</feature>
<evidence type="ECO:0000256" key="3">
    <source>
        <dbReference type="SAM" id="SignalP"/>
    </source>
</evidence>
<evidence type="ECO:0000256" key="2">
    <source>
        <dbReference type="PROSITE-ProRule" id="PRU00497"/>
    </source>
</evidence>
<comment type="caution">
    <text evidence="4">The sequence shown here is derived from an EMBL/GenBank/DDBJ whole genome shotgun (WGS) entry which is preliminary data.</text>
</comment>
<dbReference type="EMBL" id="JASPKZ010006458">
    <property type="protein sequence ID" value="KAJ9587291.1"/>
    <property type="molecule type" value="Genomic_DNA"/>
</dbReference>
<reference evidence="4" key="2">
    <citation type="submission" date="2023-05" db="EMBL/GenBank/DDBJ databases">
        <authorList>
            <person name="Fouks B."/>
        </authorList>
    </citation>
    <scope>NUCLEOTIDE SEQUENCE</scope>
    <source>
        <strain evidence="4">Stay&amp;Tobe</strain>
        <tissue evidence="4">Testes</tissue>
    </source>
</reference>
<sequence>MGFSKVMSACFLVAVVRAGNLDQGGGYGAPQPSYGATGGSYNGVSSYAAPNAYNGGYNGYNGGGVYGGGGYNSGYGHGHGGGYDEQPKSYQFGYAVKDYATGTDYNRHETSDGNTIHGEYRVQLPDGRTQIVTYTADWKNGYQAQVRYEGEAHYPDVSYNNGGGHGGAPSSY</sequence>
<dbReference type="GO" id="GO:0042302">
    <property type="term" value="F:structural constituent of cuticle"/>
    <property type="evidence" value="ECO:0007669"/>
    <property type="project" value="UniProtKB-UniRule"/>
</dbReference>
<evidence type="ECO:0000313" key="5">
    <source>
        <dbReference type="Proteomes" id="UP001233999"/>
    </source>
</evidence>
<dbReference type="InterPro" id="IPR051217">
    <property type="entry name" value="Insect_Cuticle_Struc_Prot"/>
</dbReference>
<evidence type="ECO:0000256" key="1">
    <source>
        <dbReference type="ARBA" id="ARBA00022460"/>
    </source>
</evidence>
<keyword evidence="5" id="KW-1185">Reference proteome</keyword>
<dbReference type="InterPro" id="IPR031311">
    <property type="entry name" value="CHIT_BIND_RR_consensus"/>
</dbReference>
<evidence type="ECO:0000313" key="4">
    <source>
        <dbReference type="EMBL" id="KAJ9587291.1"/>
    </source>
</evidence>
<feature type="signal peptide" evidence="3">
    <location>
        <begin position="1"/>
        <end position="18"/>
    </location>
</feature>
<dbReference type="GO" id="GO:0005615">
    <property type="term" value="C:extracellular space"/>
    <property type="evidence" value="ECO:0007669"/>
    <property type="project" value="TreeGrafter"/>
</dbReference>
<dbReference type="Pfam" id="PF00379">
    <property type="entry name" value="Chitin_bind_4"/>
    <property type="match status" value="1"/>
</dbReference>
<dbReference type="AlphaFoldDB" id="A0AAD8EEN0"/>
<dbReference type="PROSITE" id="PS00233">
    <property type="entry name" value="CHIT_BIND_RR_1"/>
    <property type="match status" value="1"/>
</dbReference>
<dbReference type="InterPro" id="IPR000618">
    <property type="entry name" value="Insect_cuticle"/>
</dbReference>
<dbReference type="PANTHER" id="PTHR12236:SF79">
    <property type="entry name" value="CUTICULAR PROTEIN 50CB-RELATED"/>
    <property type="match status" value="1"/>
</dbReference>
<dbReference type="Proteomes" id="UP001233999">
    <property type="component" value="Unassembled WGS sequence"/>
</dbReference>
<organism evidence="4 5">
    <name type="scientific">Diploptera punctata</name>
    <name type="common">Pacific beetle cockroach</name>
    <dbReference type="NCBI Taxonomy" id="6984"/>
    <lineage>
        <taxon>Eukaryota</taxon>
        <taxon>Metazoa</taxon>
        <taxon>Ecdysozoa</taxon>
        <taxon>Arthropoda</taxon>
        <taxon>Hexapoda</taxon>
        <taxon>Insecta</taxon>
        <taxon>Pterygota</taxon>
        <taxon>Neoptera</taxon>
        <taxon>Polyneoptera</taxon>
        <taxon>Dictyoptera</taxon>
        <taxon>Blattodea</taxon>
        <taxon>Blaberoidea</taxon>
        <taxon>Blaberidae</taxon>
        <taxon>Diplopterinae</taxon>
        <taxon>Diploptera</taxon>
    </lineage>
</organism>
<feature type="chain" id="PRO_5042110659" description="Pro-resilin" evidence="3">
    <location>
        <begin position="19"/>
        <end position="172"/>
    </location>
</feature>